<protein>
    <submittedName>
        <fullName evidence="1">Uncharacterized protein</fullName>
    </submittedName>
</protein>
<evidence type="ECO:0000313" key="2">
    <source>
        <dbReference type="Proteomes" id="UP000826656"/>
    </source>
</evidence>
<keyword evidence="2" id="KW-1185">Reference proteome</keyword>
<evidence type="ECO:0000313" key="1">
    <source>
        <dbReference type="EMBL" id="KAH0778681.1"/>
    </source>
</evidence>
<accession>A0ABQ7WEJ0</accession>
<name>A0ABQ7WEJ0_SOLTU</name>
<gene>
    <name evidence="1" type="ORF">KY290_005108</name>
</gene>
<comment type="caution">
    <text evidence="1">The sequence shown here is derived from an EMBL/GenBank/DDBJ whole genome shotgun (WGS) entry which is preliminary data.</text>
</comment>
<proteinExistence type="predicted"/>
<dbReference type="EMBL" id="JAIVGD010000002">
    <property type="protein sequence ID" value="KAH0778681.1"/>
    <property type="molecule type" value="Genomic_DNA"/>
</dbReference>
<dbReference type="Proteomes" id="UP000826656">
    <property type="component" value="Unassembled WGS sequence"/>
</dbReference>
<organism evidence="1 2">
    <name type="scientific">Solanum tuberosum</name>
    <name type="common">Potato</name>
    <dbReference type="NCBI Taxonomy" id="4113"/>
    <lineage>
        <taxon>Eukaryota</taxon>
        <taxon>Viridiplantae</taxon>
        <taxon>Streptophyta</taxon>
        <taxon>Embryophyta</taxon>
        <taxon>Tracheophyta</taxon>
        <taxon>Spermatophyta</taxon>
        <taxon>Magnoliopsida</taxon>
        <taxon>eudicotyledons</taxon>
        <taxon>Gunneridae</taxon>
        <taxon>Pentapetalae</taxon>
        <taxon>asterids</taxon>
        <taxon>lamiids</taxon>
        <taxon>Solanales</taxon>
        <taxon>Solanaceae</taxon>
        <taxon>Solanoideae</taxon>
        <taxon>Solaneae</taxon>
        <taxon>Solanum</taxon>
    </lineage>
</organism>
<reference evidence="1 2" key="1">
    <citation type="journal article" date="2021" name="bioRxiv">
        <title>Chromosome-scale and haplotype-resolved genome assembly of a tetraploid potato cultivar.</title>
        <authorList>
            <person name="Sun H."/>
            <person name="Jiao W.-B."/>
            <person name="Krause K."/>
            <person name="Campoy J.A."/>
            <person name="Goel M."/>
            <person name="Folz-Donahue K."/>
            <person name="Kukat C."/>
            <person name="Huettel B."/>
            <person name="Schneeberger K."/>
        </authorList>
    </citation>
    <scope>NUCLEOTIDE SEQUENCE [LARGE SCALE GENOMIC DNA]</scope>
    <source>
        <strain evidence="1">SolTubOtavaFocal</strain>
        <tissue evidence="1">Leaves</tissue>
    </source>
</reference>
<sequence length="78" mass="8969">MQPESENVELGEEVDRTGLMTKYQDNMVYIRTSRDGSKFSLILDTKQYLDILFYVKNLGAKTAFTFSEANVIMTALDY</sequence>